<evidence type="ECO:0000313" key="7">
    <source>
        <dbReference type="Proteomes" id="UP000249557"/>
    </source>
</evidence>
<evidence type="ECO:0000313" key="6">
    <source>
        <dbReference type="EMBL" id="PZO84238.1"/>
    </source>
</evidence>
<protein>
    <submittedName>
        <fullName evidence="6">Twin transmembrane helix small protein</fullName>
    </submittedName>
</protein>
<evidence type="ECO:0000259" key="5">
    <source>
        <dbReference type="PROSITE" id="PS51503"/>
    </source>
</evidence>
<dbReference type="Proteomes" id="UP000249557">
    <property type="component" value="Unassembled WGS sequence"/>
</dbReference>
<dbReference type="InterPro" id="IPR007667">
    <property type="entry name" value="Hypoxia_induced_domain"/>
</dbReference>
<proteinExistence type="predicted"/>
<dbReference type="PROSITE" id="PS51503">
    <property type="entry name" value="HIG1"/>
    <property type="match status" value="1"/>
</dbReference>
<feature type="domain" description="HIG1" evidence="5">
    <location>
        <begin position="1"/>
        <end position="36"/>
    </location>
</feature>
<evidence type="ECO:0000256" key="3">
    <source>
        <dbReference type="ARBA" id="ARBA00023136"/>
    </source>
</evidence>
<evidence type="ECO:0000256" key="2">
    <source>
        <dbReference type="ARBA" id="ARBA00022989"/>
    </source>
</evidence>
<organism evidence="6 7">
    <name type="scientific">Micavibrio aeruginosavorus</name>
    <dbReference type="NCBI Taxonomy" id="349221"/>
    <lineage>
        <taxon>Bacteria</taxon>
        <taxon>Pseudomonadati</taxon>
        <taxon>Bdellovibrionota</taxon>
        <taxon>Bdellovibrionia</taxon>
        <taxon>Bdellovibrionales</taxon>
        <taxon>Pseudobdellovibrionaceae</taxon>
        <taxon>Micavibrio</taxon>
    </lineage>
</organism>
<evidence type="ECO:0000256" key="4">
    <source>
        <dbReference type="SAM" id="Phobius"/>
    </source>
</evidence>
<dbReference type="EMBL" id="QFNK01000182">
    <property type="protein sequence ID" value="PZO84238.1"/>
    <property type="molecule type" value="Genomic_DNA"/>
</dbReference>
<keyword evidence="2 4" id="KW-1133">Transmembrane helix</keyword>
<dbReference type="AlphaFoldDB" id="A0A2W5BRY4"/>
<evidence type="ECO:0000256" key="1">
    <source>
        <dbReference type="ARBA" id="ARBA00022692"/>
    </source>
</evidence>
<feature type="non-terminal residue" evidence="6">
    <location>
        <position position="1"/>
    </location>
</feature>
<keyword evidence="1 4" id="KW-0812">Transmembrane</keyword>
<reference evidence="6 7" key="1">
    <citation type="submission" date="2017-08" db="EMBL/GenBank/DDBJ databases">
        <title>Infants hospitalized years apart are colonized by the same room-sourced microbial strains.</title>
        <authorList>
            <person name="Brooks B."/>
            <person name="Olm M.R."/>
            <person name="Firek B.A."/>
            <person name="Baker R."/>
            <person name="Thomas B.C."/>
            <person name="Morowitz M.J."/>
            <person name="Banfield J.F."/>
        </authorList>
    </citation>
    <scope>NUCLEOTIDE SEQUENCE [LARGE SCALE GENOMIC DNA]</scope>
    <source>
        <strain evidence="6">S2_018_000_R2_104</strain>
    </source>
</reference>
<comment type="caution">
    <text evidence="6">The sequence shown here is derived from an EMBL/GenBank/DDBJ whole genome shotgun (WGS) entry which is preliminary data.</text>
</comment>
<sequence>GGEFNEKYGNKLMRLRVIMQGLALAFFALAVLTAGK</sequence>
<name>A0A2W5BRY4_9BACT</name>
<gene>
    <name evidence="6" type="ORF">DI626_08435</name>
</gene>
<dbReference type="Pfam" id="PF04588">
    <property type="entry name" value="HIG_1_N"/>
    <property type="match status" value="1"/>
</dbReference>
<feature type="transmembrane region" description="Helical" evidence="4">
    <location>
        <begin position="17"/>
        <end position="35"/>
    </location>
</feature>
<keyword evidence="3 4" id="KW-0472">Membrane</keyword>
<accession>A0A2W5BRY4</accession>